<evidence type="ECO:0000313" key="3">
    <source>
        <dbReference type="EMBL" id="RCH95981.1"/>
    </source>
</evidence>
<dbReference type="InterPro" id="IPR039875">
    <property type="entry name" value="LENG1-like"/>
</dbReference>
<evidence type="ECO:0000313" key="4">
    <source>
        <dbReference type="Proteomes" id="UP000253551"/>
    </source>
</evidence>
<evidence type="ECO:0000256" key="1">
    <source>
        <dbReference type="SAM" id="MobiDB-lite"/>
    </source>
</evidence>
<accession>A0A367K266</accession>
<gene>
    <name evidence="3" type="primary">LENG1</name>
    <name evidence="3" type="ORF">CU098_010565</name>
</gene>
<dbReference type="OrthoDB" id="2159131at2759"/>
<name>A0A367K266_RHIST</name>
<dbReference type="STRING" id="4846.A0A367K266"/>
<proteinExistence type="predicted"/>
<dbReference type="AlphaFoldDB" id="A0A367K266"/>
<dbReference type="InterPro" id="IPR019339">
    <property type="entry name" value="CIR_N_dom"/>
</dbReference>
<reference evidence="3 4" key="1">
    <citation type="journal article" date="2018" name="G3 (Bethesda)">
        <title>Phylogenetic and Phylogenomic Definition of Rhizopus Species.</title>
        <authorList>
            <person name="Gryganskyi A.P."/>
            <person name="Golan J."/>
            <person name="Dolatabadi S."/>
            <person name="Mondo S."/>
            <person name="Robb S."/>
            <person name="Idnurm A."/>
            <person name="Muszewska A."/>
            <person name="Steczkiewicz K."/>
            <person name="Masonjones S."/>
            <person name="Liao H.L."/>
            <person name="Gajdeczka M.T."/>
            <person name="Anike F."/>
            <person name="Vuek A."/>
            <person name="Anishchenko I.M."/>
            <person name="Voigt K."/>
            <person name="de Hoog G.S."/>
            <person name="Smith M.E."/>
            <person name="Heitman J."/>
            <person name="Vilgalys R."/>
            <person name="Stajich J.E."/>
        </authorList>
    </citation>
    <scope>NUCLEOTIDE SEQUENCE [LARGE SCALE GENOMIC DNA]</scope>
    <source>
        <strain evidence="3 4">LSU 92-RS-03</strain>
    </source>
</reference>
<dbReference type="Proteomes" id="UP000253551">
    <property type="component" value="Unassembled WGS sequence"/>
</dbReference>
<feature type="region of interest" description="Disordered" evidence="1">
    <location>
        <begin position="103"/>
        <end position="122"/>
    </location>
</feature>
<evidence type="ECO:0000259" key="2">
    <source>
        <dbReference type="SMART" id="SM01083"/>
    </source>
</evidence>
<organism evidence="3 4">
    <name type="scientific">Rhizopus stolonifer</name>
    <name type="common">Rhizopus nigricans</name>
    <dbReference type="NCBI Taxonomy" id="4846"/>
    <lineage>
        <taxon>Eukaryota</taxon>
        <taxon>Fungi</taxon>
        <taxon>Fungi incertae sedis</taxon>
        <taxon>Mucoromycota</taxon>
        <taxon>Mucoromycotina</taxon>
        <taxon>Mucoromycetes</taxon>
        <taxon>Mucorales</taxon>
        <taxon>Mucorineae</taxon>
        <taxon>Rhizopodaceae</taxon>
        <taxon>Rhizopus</taxon>
    </lineage>
</organism>
<sequence>MNILHHKSWHVYNKANIEKVRQDEAKAEEEAKKKHDRVVLAESEARLELLRQRANVNLPVETKPSSVVQHVNLFQDLEDKATNEEYEAEKKTKQDKQEKQFTMYLDKGTSQQDRPWYARSDKKEDKYKDQYVFKSNRDDSKKRKREAIKVMEDPLEYITKSLKKKKHKKESKHHRHKEKEHKSSIEELRAKRLEREKAEQARAKSLFLGHNPIEEEMDDRTRAYNSQFNRIETLQAKQKHKK</sequence>
<comment type="caution">
    <text evidence="3">The sequence shown here is derived from an EMBL/GenBank/DDBJ whole genome shotgun (WGS) entry which is preliminary data.</text>
</comment>
<dbReference type="SMART" id="SM01083">
    <property type="entry name" value="Cir_N"/>
    <property type="match status" value="1"/>
</dbReference>
<feature type="domain" description="CBF1-interacting co-repressor CIR N-terminal" evidence="2">
    <location>
        <begin position="8"/>
        <end position="44"/>
    </location>
</feature>
<dbReference type="EMBL" id="PJQM01002365">
    <property type="protein sequence ID" value="RCH95981.1"/>
    <property type="molecule type" value="Genomic_DNA"/>
</dbReference>
<feature type="compositionally biased region" description="Basic and acidic residues" evidence="1">
    <location>
        <begin position="180"/>
        <end position="189"/>
    </location>
</feature>
<feature type="compositionally biased region" description="Basic residues" evidence="1">
    <location>
        <begin position="161"/>
        <end position="179"/>
    </location>
</feature>
<keyword evidence="4" id="KW-1185">Reference proteome</keyword>
<dbReference type="PANTHER" id="PTHR22093">
    <property type="entry name" value="LEUKOCYTE RECEPTOR CLUSTER LRC MEMBER 1"/>
    <property type="match status" value="1"/>
</dbReference>
<dbReference type="Pfam" id="PF10197">
    <property type="entry name" value="Cir_N"/>
    <property type="match status" value="1"/>
</dbReference>
<dbReference type="PANTHER" id="PTHR22093:SF0">
    <property type="entry name" value="LEUKOCYTE RECEPTOR CLUSTER MEMBER 1"/>
    <property type="match status" value="1"/>
</dbReference>
<protein>
    <submittedName>
        <fullName evidence="3">Leukocyte receptor cluster member 1</fullName>
    </submittedName>
</protein>
<feature type="region of interest" description="Disordered" evidence="1">
    <location>
        <begin position="160"/>
        <end position="189"/>
    </location>
</feature>
<keyword evidence="3" id="KW-0675">Receptor</keyword>